<organism evidence="2">
    <name type="scientific">Salmonella enterica subsp. enterica serovar Pensacola</name>
    <dbReference type="NCBI Taxonomy" id="34042"/>
    <lineage>
        <taxon>Bacteria</taxon>
        <taxon>Pseudomonadati</taxon>
        <taxon>Pseudomonadota</taxon>
        <taxon>Gammaproteobacteria</taxon>
        <taxon>Enterobacterales</taxon>
        <taxon>Enterobacteriaceae</taxon>
        <taxon>Salmonella</taxon>
    </lineage>
</organism>
<comment type="caution">
    <text evidence="2">The sequence shown here is derived from an EMBL/GenBank/DDBJ whole genome shotgun (WGS) entry which is preliminary data.</text>
</comment>
<dbReference type="Proteomes" id="UP000839894">
    <property type="component" value="Unassembled WGS sequence"/>
</dbReference>
<dbReference type="AlphaFoldDB" id="A0A602Z5N7"/>
<evidence type="ECO:0000313" key="2">
    <source>
        <dbReference type="EMBL" id="ECT8498607.1"/>
    </source>
</evidence>
<dbReference type="EMBL" id="AAKOBS010000031">
    <property type="protein sequence ID" value="ECT8498607.1"/>
    <property type="molecule type" value="Genomic_DNA"/>
</dbReference>
<gene>
    <name evidence="2" type="ORF">BWQ27_21115</name>
</gene>
<protein>
    <submittedName>
        <fullName evidence="2">Uncharacterized protein</fullName>
    </submittedName>
</protein>
<sequence>MNTPDTAERRGASECLQVYRRHGESGATGTVAASLPLTSAQGMEARQGGDSPAGSVHDSPVPARGCARI</sequence>
<accession>A0A602Z5N7</accession>
<evidence type="ECO:0000256" key="1">
    <source>
        <dbReference type="SAM" id="MobiDB-lite"/>
    </source>
</evidence>
<feature type="region of interest" description="Disordered" evidence="1">
    <location>
        <begin position="38"/>
        <end position="69"/>
    </location>
</feature>
<name>A0A602Z5N7_SALET</name>
<reference evidence="2" key="1">
    <citation type="submission" date="2018-07" db="EMBL/GenBank/DDBJ databases">
        <authorList>
            <consortium name="PulseNet: The National Subtyping Network for Foodborne Disease Surveillance"/>
            <person name="Tarr C.L."/>
            <person name="Trees E."/>
            <person name="Katz L.S."/>
            <person name="Carleton-Romer H.A."/>
            <person name="Stroika S."/>
            <person name="Kucerova Z."/>
            <person name="Roache K.F."/>
            <person name="Sabol A.L."/>
            <person name="Besser J."/>
            <person name="Gerner-Smidt P."/>
        </authorList>
    </citation>
    <scope>NUCLEOTIDE SEQUENCE [LARGE SCALE GENOMIC DNA]</scope>
    <source>
        <strain evidence="2">PNUSAS006183</strain>
    </source>
</reference>
<proteinExistence type="predicted"/>